<dbReference type="CDD" id="cd23992">
    <property type="entry name" value="PBP_GOBP"/>
    <property type="match status" value="1"/>
</dbReference>
<accession>A0A9P0AV61</accession>
<dbReference type="InterPro" id="IPR006170">
    <property type="entry name" value="PBP/GOBP"/>
</dbReference>
<dbReference type="InterPro" id="IPR036728">
    <property type="entry name" value="PBP_GOBP_sf"/>
</dbReference>
<dbReference type="GO" id="GO:0005549">
    <property type="term" value="F:odorant binding"/>
    <property type="evidence" value="ECO:0007669"/>
    <property type="project" value="InterPro"/>
</dbReference>
<dbReference type="EMBL" id="OV121141">
    <property type="protein sequence ID" value="CAH0549098.1"/>
    <property type="molecule type" value="Genomic_DNA"/>
</dbReference>
<evidence type="ECO:0000313" key="2">
    <source>
        <dbReference type="EMBL" id="CAH0549098.1"/>
    </source>
</evidence>
<proteinExistence type="predicted"/>
<feature type="chain" id="PRO_5040419993" evidence="1">
    <location>
        <begin position="19"/>
        <end position="144"/>
    </location>
</feature>
<keyword evidence="1" id="KW-0732">Signal</keyword>
<dbReference type="SUPFAM" id="SSF47565">
    <property type="entry name" value="Insect pheromone/odorant-binding proteins"/>
    <property type="match status" value="1"/>
</dbReference>
<dbReference type="Pfam" id="PF01395">
    <property type="entry name" value="PBP_GOBP"/>
    <property type="match status" value="1"/>
</dbReference>
<evidence type="ECO:0000313" key="3">
    <source>
        <dbReference type="Proteomes" id="UP001154078"/>
    </source>
</evidence>
<reference evidence="2" key="1">
    <citation type="submission" date="2021-12" db="EMBL/GenBank/DDBJ databases">
        <authorList>
            <person name="King R."/>
        </authorList>
    </citation>
    <scope>NUCLEOTIDE SEQUENCE</scope>
</reference>
<dbReference type="AlphaFoldDB" id="A0A9P0AV61"/>
<organism evidence="2 3">
    <name type="scientific">Brassicogethes aeneus</name>
    <name type="common">Rape pollen beetle</name>
    <name type="synonym">Meligethes aeneus</name>
    <dbReference type="NCBI Taxonomy" id="1431903"/>
    <lineage>
        <taxon>Eukaryota</taxon>
        <taxon>Metazoa</taxon>
        <taxon>Ecdysozoa</taxon>
        <taxon>Arthropoda</taxon>
        <taxon>Hexapoda</taxon>
        <taxon>Insecta</taxon>
        <taxon>Pterygota</taxon>
        <taxon>Neoptera</taxon>
        <taxon>Endopterygota</taxon>
        <taxon>Coleoptera</taxon>
        <taxon>Polyphaga</taxon>
        <taxon>Cucujiformia</taxon>
        <taxon>Nitidulidae</taxon>
        <taxon>Meligethinae</taxon>
        <taxon>Brassicogethes</taxon>
    </lineage>
</organism>
<feature type="signal peptide" evidence="1">
    <location>
        <begin position="1"/>
        <end position="18"/>
    </location>
</feature>
<dbReference type="Proteomes" id="UP001154078">
    <property type="component" value="Chromosome 10"/>
</dbReference>
<sequence length="144" mass="16346">MNNFLICVFALLCATAYAGTRIPLTSEERTMLKSKLEECQSDPNTKIPREISENLQHGKWPEDEQLFAGLLCFAIKTDMMSENGDLNIPHIKEAWGRHYPDDIKNLEACMVQKENPKRTAYHLLKCKQNVVGVSNDALNVLNSH</sequence>
<evidence type="ECO:0000256" key="1">
    <source>
        <dbReference type="SAM" id="SignalP"/>
    </source>
</evidence>
<keyword evidence="3" id="KW-1185">Reference proteome</keyword>
<gene>
    <name evidence="2" type="ORF">MELIAE_LOCUS2382</name>
</gene>
<dbReference type="Gene3D" id="1.10.238.20">
    <property type="entry name" value="Pheromone/general odorant binding protein domain"/>
    <property type="match status" value="1"/>
</dbReference>
<protein>
    <submittedName>
        <fullName evidence="2">Uncharacterized protein</fullName>
    </submittedName>
</protein>
<name>A0A9P0AV61_BRAAE</name>